<dbReference type="EMBL" id="DYDO01000007">
    <property type="protein sequence ID" value="DBA21231.1"/>
    <property type="molecule type" value="Genomic_DNA"/>
</dbReference>
<evidence type="ECO:0000256" key="5">
    <source>
        <dbReference type="ARBA" id="ARBA00038092"/>
    </source>
</evidence>
<gene>
    <name evidence="10" type="ORF">GDO54_017907</name>
</gene>
<sequence>MEVGDDCLALSLDWSTGKRESNSTVKIICSDSKGRLSLLQVEESSPSLDMLCQWDAHGYEAWIAAFNYWNSKMVYSGGDDCLLRGWDIRCSPDYPIFTSKRHSMGVCSIQSHPLRENVLATGSYDEHVLIWDLRQMRQPLSDTHVQGGVWRLKWHPTESALLLAACMHSGFHILDTVSDGCPIISSYVLHNSLAYGADWSTLSPLYNSSTSPEPSSLYTKEAGTTSSDGASTHIDQPLENLKISYESPTSCFDIDLEDEHGENSRETDHVTKDVDNKTLAESLAKYGPANTSLVATCSFYDHVLHVWRWQRT</sequence>
<dbReference type="Proteomes" id="UP001181693">
    <property type="component" value="Unassembled WGS sequence"/>
</dbReference>
<dbReference type="InterPro" id="IPR001680">
    <property type="entry name" value="WD40_rpt"/>
</dbReference>
<dbReference type="Pfam" id="PF00400">
    <property type="entry name" value="WD40"/>
    <property type="match status" value="1"/>
</dbReference>
<dbReference type="AlphaFoldDB" id="A0AAV3AA34"/>
<reference evidence="10" key="1">
    <citation type="thesis" date="2020" institute="ProQuest LLC" country="789 East Eisenhower Parkway, Ann Arbor, MI, USA">
        <title>Comparative Genomics and Chromosome Evolution.</title>
        <authorList>
            <person name="Mudd A.B."/>
        </authorList>
    </citation>
    <scope>NUCLEOTIDE SEQUENCE</scope>
    <source>
        <strain evidence="10">1538</strain>
        <tissue evidence="10">Blood</tissue>
    </source>
</reference>
<evidence type="ECO:0000256" key="4">
    <source>
        <dbReference type="ARBA" id="ARBA00022801"/>
    </source>
</evidence>
<dbReference type="GO" id="GO:0017183">
    <property type="term" value="P:protein histidyl modification to diphthamide"/>
    <property type="evidence" value="ECO:0007669"/>
    <property type="project" value="TreeGrafter"/>
</dbReference>
<dbReference type="InterPro" id="IPR019775">
    <property type="entry name" value="WD40_repeat_CS"/>
</dbReference>
<evidence type="ECO:0000256" key="1">
    <source>
        <dbReference type="ARBA" id="ARBA00005156"/>
    </source>
</evidence>
<comment type="pathway">
    <text evidence="1">Protein modification; peptidyl-diphthamide biosynthesis.</text>
</comment>
<keyword evidence="3" id="KW-0677">Repeat</keyword>
<dbReference type="PANTHER" id="PTHR46042">
    <property type="entry name" value="DIPHTHINE METHYLTRANSFERASE"/>
    <property type="match status" value="1"/>
</dbReference>
<keyword evidence="4" id="KW-0378">Hydrolase</keyword>
<evidence type="ECO:0000256" key="3">
    <source>
        <dbReference type="ARBA" id="ARBA00022737"/>
    </source>
</evidence>
<comment type="similarity">
    <text evidence="5">Belongs to the DPH7 family.</text>
</comment>
<accession>A0AAV3AA34</accession>
<keyword evidence="2 8" id="KW-0853">WD repeat</keyword>
<dbReference type="Gene3D" id="2.130.10.10">
    <property type="entry name" value="YVTN repeat-like/Quinoprotein amine dehydrogenase"/>
    <property type="match status" value="1"/>
</dbReference>
<evidence type="ECO:0000256" key="6">
    <source>
        <dbReference type="ARBA" id="ARBA00039131"/>
    </source>
</evidence>
<dbReference type="PROSITE" id="PS00678">
    <property type="entry name" value="WD_REPEATS_1"/>
    <property type="match status" value="1"/>
</dbReference>
<dbReference type="SMART" id="SM00320">
    <property type="entry name" value="WD40"/>
    <property type="match status" value="3"/>
</dbReference>
<protein>
    <recommendedName>
        <fullName evidence="6">methylated diphthine methylhydrolase</fullName>
        <ecNumber evidence="6">3.1.1.97</ecNumber>
    </recommendedName>
</protein>
<dbReference type="InterPro" id="IPR052415">
    <property type="entry name" value="Diphthine_MTase"/>
</dbReference>
<dbReference type="PANTHER" id="PTHR46042:SF1">
    <property type="entry name" value="DIPHTHINE METHYLTRANSFERASE"/>
    <property type="match status" value="1"/>
</dbReference>
<proteinExistence type="inferred from homology"/>
<evidence type="ECO:0000256" key="9">
    <source>
        <dbReference type="SAM" id="MobiDB-lite"/>
    </source>
</evidence>
<dbReference type="GO" id="GO:0005737">
    <property type="term" value="C:cytoplasm"/>
    <property type="evidence" value="ECO:0007669"/>
    <property type="project" value="TreeGrafter"/>
</dbReference>
<evidence type="ECO:0000256" key="8">
    <source>
        <dbReference type="PROSITE-ProRule" id="PRU00221"/>
    </source>
</evidence>
<evidence type="ECO:0000313" key="10">
    <source>
        <dbReference type="EMBL" id="DBA21231.1"/>
    </source>
</evidence>
<dbReference type="EC" id="3.1.1.97" evidence="6"/>
<evidence type="ECO:0000256" key="2">
    <source>
        <dbReference type="ARBA" id="ARBA00022574"/>
    </source>
</evidence>
<name>A0AAV3AA34_PYXAD</name>
<dbReference type="PROSITE" id="PS50082">
    <property type="entry name" value="WD_REPEATS_2"/>
    <property type="match status" value="1"/>
</dbReference>
<feature type="repeat" description="WD" evidence="8">
    <location>
        <begin position="99"/>
        <end position="141"/>
    </location>
</feature>
<dbReference type="GO" id="GO:0061685">
    <property type="term" value="F:diphthine methylesterase activity"/>
    <property type="evidence" value="ECO:0007669"/>
    <property type="project" value="UniProtKB-EC"/>
</dbReference>
<comment type="catalytic activity">
    <reaction evidence="7">
        <text>diphthine methyl ester-[translation elongation factor 2] + H2O = diphthine-[translation elongation factor 2] + methanol + H(+)</text>
        <dbReference type="Rhea" id="RHEA:42656"/>
        <dbReference type="Rhea" id="RHEA-COMP:10172"/>
        <dbReference type="Rhea" id="RHEA-COMP:10173"/>
        <dbReference type="ChEBI" id="CHEBI:15377"/>
        <dbReference type="ChEBI" id="CHEBI:15378"/>
        <dbReference type="ChEBI" id="CHEBI:17790"/>
        <dbReference type="ChEBI" id="CHEBI:79005"/>
        <dbReference type="ChEBI" id="CHEBI:82696"/>
        <dbReference type="EC" id="3.1.1.97"/>
    </reaction>
</comment>
<feature type="region of interest" description="Disordered" evidence="9">
    <location>
        <begin position="213"/>
        <end position="233"/>
    </location>
</feature>
<comment type="caution">
    <text evidence="10">The sequence shown here is derived from an EMBL/GenBank/DDBJ whole genome shotgun (WGS) entry which is preliminary data.</text>
</comment>
<organism evidence="10 11">
    <name type="scientific">Pyxicephalus adspersus</name>
    <name type="common">African bullfrog</name>
    <dbReference type="NCBI Taxonomy" id="30357"/>
    <lineage>
        <taxon>Eukaryota</taxon>
        <taxon>Metazoa</taxon>
        <taxon>Chordata</taxon>
        <taxon>Craniata</taxon>
        <taxon>Vertebrata</taxon>
        <taxon>Euteleostomi</taxon>
        <taxon>Amphibia</taxon>
        <taxon>Batrachia</taxon>
        <taxon>Anura</taxon>
        <taxon>Neobatrachia</taxon>
        <taxon>Ranoidea</taxon>
        <taxon>Pyxicephalidae</taxon>
        <taxon>Pyxicephalinae</taxon>
        <taxon>Pyxicephalus</taxon>
    </lineage>
</organism>
<keyword evidence="11" id="KW-1185">Reference proteome</keyword>
<dbReference type="SUPFAM" id="SSF50978">
    <property type="entry name" value="WD40 repeat-like"/>
    <property type="match status" value="1"/>
</dbReference>
<evidence type="ECO:0000313" key="11">
    <source>
        <dbReference type="Proteomes" id="UP001181693"/>
    </source>
</evidence>
<dbReference type="InterPro" id="IPR015943">
    <property type="entry name" value="WD40/YVTN_repeat-like_dom_sf"/>
</dbReference>
<dbReference type="InterPro" id="IPR036322">
    <property type="entry name" value="WD40_repeat_dom_sf"/>
</dbReference>
<evidence type="ECO:0000256" key="7">
    <source>
        <dbReference type="ARBA" id="ARBA00047551"/>
    </source>
</evidence>